<evidence type="ECO:0000256" key="1">
    <source>
        <dbReference type="SAM" id="SignalP"/>
    </source>
</evidence>
<protein>
    <submittedName>
        <fullName evidence="2">Uncharacterized protein</fullName>
    </submittedName>
</protein>
<proteinExistence type="predicted"/>
<evidence type="ECO:0000313" key="2">
    <source>
        <dbReference type="EMBL" id="GHF00084.1"/>
    </source>
</evidence>
<feature type="signal peptide" evidence="1">
    <location>
        <begin position="1"/>
        <end position="32"/>
    </location>
</feature>
<feature type="chain" id="PRO_5046808552" evidence="1">
    <location>
        <begin position="33"/>
        <end position="168"/>
    </location>
</feature>
<dbReference type="Proteomes" id="UP000626370">
    <property type="component" value="Unassembled WGS sequence"/>
</dbReference>
<comment type="caution">
    <text evidence="2">The sequence shown here is derived from an EMBL/GenBank/DDBJ whole genome shotgun (WGS) entry which is preliminary data.</text>
</comment>
<reference evidence="3" key="1">
    <citation type="journal article" date="2019" name="Int. J. Syst. Evol. Microbiol.">
        <title>The Global Catalogue of Microorganisms (GCM) 10K type strain sequencing project: providing services to taxonomists for standard genome sequencing and annotation.</title>
        <authorList>
            <consortium name="The Broad Institute Genomics Platform"/>
            <consortium name="The Broad Institute Genome Sequencing Center for Infectious Disease"/>
            <person name="Wu L."/>
            <person name="Ma J."/>
        </authorList>
    </citation>
    <scope>NUCLEOTIDE SEQUENCE [LARGE SCALE GENOMIC DNA]</scope>
    <source>
        <strain evidence="3">CGMCC 1.15922</strain>
    </source>
</reference>
<gene>
    <name evidence="2" type="ORF">GCM10011501_31910</name>
</gene>
<keyword evidence="1" id="KW-0732">Signal</keyword>
<accession>A0ABQ3J133</accession>
<dbReference type="EMBL" id="BNAH01000015">
    <property type="protein sequence ID" value="GHF00084.1"/>
    <property type="molecule type" value="Genomic_DNA"/>
</dbReference>
<sequence length="168" mass="19246">MSLLNQNNVKTRSLLNKGLIISASICFFSAHAQEIMDLQHKRWLQEKFAEQHQRLIPVVAVADMFYACNKERKTDPIGYQVKELINKMDRDLLAEKLSLCLDGETAKSEIALDFGLTGCFYEQLQSLPNVERQQKMILVARAIISLTYQEKQKSFTQCVTDQAIGYLK</sequence>
<organism evidence="2 3">
    <name type="scientific">Thalassotalea profundi</name>
    <dbReference type="NCBI Taxonomy" id="2036687"/>
    <lineage>
        <taxon>Bacteria</taxon>
        <taxon>Pseudomonadati</taxon>
        <taxon>Pseudomonadota</taxon>
        <taxon>Gammaproteobacteria</taxon>
        <taxon>Alteromonadales</taxon>
        <taxon>Colwelliaceae</taxon>
        <taxon>Thalassotalea</taxon>
    </lineage>
</organism>
<keyword evidence="3" id="KW-1185">Reference proteome</keyword>
<evidence type="ECO:0000313" key="3">
    <source>
        <dbReference type="Proteomes" id="UP000626370"/>
    </source>
</evidence>
<name>A0ABQ3J133_9GAMM</name>